<sequence length="126" mass="14438">MKRRSFSFLFGITFLALFEVQEAQIMRSRRCSCINTSTETVALKSLKDLKQFAPSPSCEKTEIIATRKNGSQTCLNPDSAKVKELVKQWEKQANQKKKQKKGKKHQKSKKIVKVKRSQAPHQKKTA</sequence>
<evidence type="ECO:0000313" key="9">
    <source>
        <dbReference type="EMBL" id="KFO35063.1"/>
    </source>
</evidence>
<organism evidence="9 10">
    <name type="scientific">Fukomys damarensis</name>
    <name type="common">Damaraland mole rat</name>
    <name type="synonym">Cryptomys damarensis</name>
    <dbReference type="NCBI Taxonomy" id="885580"/>
    <lineage>
        <taxon>Eukaryota</taxon>
        <taxon>Metazoa</taxon>
        <taxon>Chordata</taxon>
        <taxon>Craniata</taxon>
        <taxon>Vertebrata</taxon>
        <taxon>Euteleostomi</taxon>
        <taxon>Mammalia</taxon>
        <taxon>Eutheria</taxon>
        <taxon>Euarchontoglires</taxon>
        <taxon>Glires</taxon>
        <taxon>Rodentia</taxon>
        <taxon>Hystricomorpha</taxon>
        <taxon>Bathyergidae</taxon>
        <taxon>Fukomys</taxon>
    </lineage>
</organism>
<feature type="domain" description="Chemokine interleukin-8-like" evidence="8">
    <location>
        <begin position="28"/>
        <end position="89"/>
    </location>
</feature>
<comment type="subcellular location">
    <subcellularLocation>
        <location evidence="1 6">Secreted</location>
    </subcellularLocation>
</comment>
<dbReference type="GO" id="GO:0005615">
    <property type="term" value="C:extracellular space"/>
    <property type="evidence" value="ECO:0007669"/>
    <property type="project" value="UniProtKB-UniRule"/>
</dbReference>
<dbReference type="GO" id="GO:0006952">
    <property type="term" value="P:defense response"/>
    <property type="evidence" value="ECO:0007669"/>
    <property type="project" value="InterPro"/>
</dbReference>
<evidence type="ECO:0000256" key="6">
    <source>
        <dbReference type="RuleBase" id="RU361149"/>
    </source>
</evidence>
<dbReference type="EMBL" id="KN121891">
    <property type="protein sequence ID" value="KFO35063.1"/>
    <property type="molecule type" value="Genomic_DNA"/>
</dbReference>
<dbReference type="eggNOG" id="ENOG502TDRN">
    <property type="taxonomic scope" value="Eukaryota"/>
</dbReference>
<evidence type="ECO:0000256" key="4">
    <source>
        <dbReference type="ARBA" id="ARBA00022525"/>
    </source>
</evidence>
<comment type="similarity">
    <text evidence="2 6">Belongs to the intercrine alpha (chemokine CxC) family.</text>
</comment>
<evidence type="ECO:0000256" key="7">
    <source>
        <dbReference type="SAM" id="MobiDB-lite"/>
    </source>
</evidence>
<dbReference type="InterPro" id="IPR039809">
    <property type="entry name" value="Chemokine_b/g/d"/>
</dbReference>
<dbReference type="InterPro" id="IPR033899">
    <property type="entry name" value="CXC_Chemokine_domain"/>
</dbReference>
<keyword evidence="5" id="KW-1015">Disulfide bond</keyword>
<dbReference type="InterPro" id="IPR036048">
    <property type="entry name" value="Interleukin_8-like_sf"/>
</dbReference>
<accession>A0A091DX66</accession>
<feature type="signal peptide" evidence="6">
    <location>
        <begin position="1"/>
        <end position="23"/>
    </location>
</feature>
<feature type="compositionally biased region" description="Basic residues" evidence="7">
    <location>
        <begin position="94"/>
        <end position="126"/>
    </location>
</feature>
<dbReference type="GO" id="GO:0006955">
    <property type="term" value="P:immune response"/>
    <property type="evidence" value="ECO:0007669"/>
    <property type="project" value="InterPro"/>
</dbReference>
<dbReference type="PRINTS" id="PR00437">
    <property type="entry name" value="SMALLCYTKCXC"/>
</dbReference>
<keyword evidence="4 6" id="KW-0964">Secreted</keyword>
<evidence type="ECO:0000256" key="2">
    <source>
        <dbReference type="ARBA" id="ARBA00010665"/>
    </source>
</evidence>
<evidence type="ECO:0000256" key="1">
    <source>
        <dbReference type="ARBA" id="ARBA00004613"/>
    </source>
</evidence>
<evidence type="ECO:0000256" key="5">
    <source>
        <dbReference type="ARBA" id="ARBA00023157"/>
    </source>
</evidence>
<evidence type="ECO:0000313" key="10">
    <source>
        <dbReference type="Proteomes" id="UP000028990"/>
    </source>
</evidence>
<protein>
    <recommendedName>
        <fullName evidence="6">C-X-C motif chemokine</fullName>
    </recommendedName>
</protein>
<dbReference type="InterPro" id="IPR018048">
    <property type="entry name" value="Chemokine_CXC_CS"/>
</dbReference>
<dbReference type="PROSITE" id="PS00471">
    <property type="entry name" value="SMALL_CYTOKINES_CXC"/>
    <property type="match status" value="1"/>
</dbReference>
<dbReference type="FunFam" id="2.40.50.40:FF:000004">
    <property type="entry name" value="C-X-C motif chemokine"/>
    <property type="match status" value="1"/>
</dbReference>
<evidence type="ECO:0000259" key="8">
    <source>
        <dbReference type="SMART" id="SM00199"/>
    </source>
</evidence>
<dbReference type="AlphaFoldDB" id="A0A091DX66"/>
<gene>
    <name evidence="9" type="ORF">H920_03517</name>
</gene>
<dbReference type="InterPro" id="IPR001089">
    <property type="entry name" value="Chemokine_CXC"/>
</dbReference>
<evidence type="ECO:0000256" key="3">
    <source>
        <dbReference type="ARBA" id="ARBA00022514"/>
    </source>
</evidence>
<dbReference type="SUPFAM" id="SSF54117">
    <property type="entry name" value="Interleukin 8-like chemokines"/>
    <property type="match status" value="1"/>
</dbReference>
<reference evidence="9 10" key="1">
    <citation type="submission" date="2013-11" db="EMBL/GenBank/DDBJ databases">
        <title>The Damaraland mole rat (Fukomys damarensis) genome and evolution of African mole rats.</title>
        <authorList>
            <person name="Gladyshev V.N."/>
            <person name="Fang X."/>
        </authorList>
    </citation>
    <scope>NUCLEOTIDE SEQUENCE [LARGE SCALE GENOMIC DNA]</scope>
    <source>
        <tissue evidence="9">Liver</tissue>
    </source>
</reference>
<proteinExistence type="inferred from homology"/>
<dbReference type="CDD" id="cd00273">
    <property type="entry name" value="Chemokine_CXC"/>
    <property type="match status" value="1"/>
</dbReference>
<name>A0A091DX66_FUKDA</name>
<dbReference type="STRING" id="885580.ENSFDAP00000013894"/>
<dbReference type="PANTHER" id="PTHR12015">
    <property type="entry name" value="SMALL INDUCIBLE CYTOKINE A"/>
    <property type="match status" value="1"/>
</dbReference>
<keyword evidence="10" id="KW-1185">Reference proteome</keyword>
<feature type="chain" id="PRO_5005107046" description="C-X-C motif chemokine" evidence="6">
    <location>
        <begin position="24"/>
        <end position="126"/>
    </location>
</feature>
<keyword evidence="3 6" id="KW-0202">Cytokine</keyword>
<dbReference type="Proteomes" id="UP000028990">
    <property type="component" value="Unassembled WGS sequence"/>
</dbReference>
<dbReference type="GO" id="GO:0008009">
    <property type="term" value="F:chemokine activity"/>
    <property type="evidence" value="ECO:0007669"/>
    <property type="project" value="InterPro"/>
</dbReference>
<dbReference type="Gene3D" id="2.40.50.40">
    <property type="match status" value="1"/>
</dbReference>
<keyword evidence="6" id="KW-0145">Chemotaxis</keyword>
<dbReference type="Pfam" id="PF00048">
    <property type="entry name" value="IL8"/>
    <property type="match status" value="1"/>
</dbReference>
<keyword evidence="6" id="KW-0732">Signal</keyword>
<dbReference type="PANTHER" id="PTHR12015:SF210">
    <property type="entry name" value="C-X-C MOTIF CHEMOKINE 9"/>
    <property type="match status" value="1"/>
</dbReference>
<dbReference type="InterPro" id="IPR001811">
    <property type="entry name" value="Chemokine_IL8-like_dom"/>
</dbReference>
<feature type="region of interest" description="Disordered" evidence="7">
    <location>
        <begin position="91"/>
        <end position="126"/>
    </location>
</feature>
<dbReference type="SMART" id="SM00199">
    <property type="entry name" value="SCY"/>
    <property type="match status" value="1"/>
</dbReference>